<sequence length="246" mass="27280">MSSPFKEQDSSSTNPSPPVPDSETPRKKRRQRQRHKKKSAQIEDAGSESSCDLEGGGVSLGLYHGRNTGLNPYRDLTNGAGEGSSGGMENQRVAPNRQQGDAPRGSEAQILKTLGTRLDQEVDDIIQHMRERKFSMAPPIFNDIRRLSTDSSPDSQAVETPPPNDLPQPLPISNPVSSAAETPSPDEPAYQWTTVSLSDVVLKREIRVNPTTHPELFQTPKRWTYRGGKLWTRWRRGCLAKNSGRL</sequence>
<gene>
    <name evidence="2" type="ORF">GLAREA_01285</name>
</gene>
<proteinExistence type="predicted"/>
<dbReference type="RefSeq" id="XP_008086692.1">
    <property type="nucleotide sequence ID" value="XM_008088501.1"/>
</dbReference>
<feature type="compositionally biased region" description="Pro residues" evidence="1">
    <location>
        <begin position="160"/>
        <end position="172"/>
    </location>
</feature>
<accession>S3DFF9</accession>
<feature type="compositionally biased region" description="Basic residues" evidence="1">
    <location>
        <begin position="26"/>
        <end position="39"/>
    </location>
</feature>
<dbReference type="EMBL" id="KE145371">
    <property type="protein sequence ID" value="EPE25373.1"/>
    <property type="molecule type" value="Genomic_DNA"/>
</dbReference>
<organism evidence="2 3">
    <name type="scientific">Glarea lozoyensis (strain ATCC 20868 / MF5171)</name>
    <dbReference type="NCBI Taxonomy" id="1116229"/>
    <lineage>
        <taxon>Eukaryota</taxon>
        <taxon>Fungi</taxon>
        <taxon>Dikarya</taxon>
        <taxon>Ascomycota</taxon>
        <taxon>Pezizomycotina</taxon>
        <taxon>Leotiomycetes</taxon>
        <taxon>Helotiales</taxon>
        <taxon>Helotiaceae</taxon>
        <taxon>Glarea</taxon>
    </lineage>
</organism>
<reference evidence="2 3" key="1">
    <citation type="journal article" date="2013" name="BMC Genomics">
        <title>Genomics-driven discovery of the pneumocandin biosynthetic gene cluster in the fungus Glarea lozoyensis.</title>
        <authorList>
            <person name="Chen L."/>
            <person name="Yue Q."/>
            <person name="Zhang X."/>
            <person name="Xiang M."/>
            <person name="Wang C."/>
            <person name="Li S."/>
            <person name="Che Y."/>
            <person name="Ortiz-Lopez F.J."/>
            <person name="Bills G.F."/>
            <person name="Liu X."/>
            <person name="An Z."/>
        </authorList>
    </citation>
    <scope>NUCLEOTIDE SEQUENCE [LARGE SCALE GENOMIC DNA]</scope>
    <source>
        <strain evidence="3">ATCC 20868 / MF5171</strain>
    </source>
</reference>
<evidence type="ECO:0000313" key="2">
    <source>
        <dbReference type="EMBL" id="EPE25373.1"/>
    </source>
</evidence>
<evidence type="ECO:0000313" key="3">
    <source>
        <dbReference type="Proteomes" id="UP000016922"/>
    </source>
</evidence>
<keyword evidence="3" id="KW-1185">Reference proteome</keyword>
<dbReference type="KEGG" id="glz:GLAREA_01285"/>
<dbReference type="Proteomes" id="UP000016922">
    <property type="component" value="Unassembled WGS sequence"/>
</dbReference>
<dbReference type="AlphaFoldDB" id="S3DFF9"/>
<dbReference type="HOGENOM" id="CLU_1129140_0_0_1"/>
<dbReference type="GeneID" id="19460343"/>
<protein>
    <submittedName>
        <fullName evidence="2">Uncharacterized protein</fullName>
    </submittedName>
</protein>
<feature type="compositionally biased region" description="Polar residues" evidence="1">
    <location>
        <begin position="1"/>
        <end position="14"/>
    </location>
</feature>
<evidence type="ECO:0000256" key="1">
    <source>
        <dbReference type="SAM" id="MobiDB-lite"/>
    </source>
</evidence>
<feature type="region of interest" description="Disordered" evidence="1">
    <location>
        <begin position="144"/>
        <end position="190"/>
    </location>
</feature>
<name>S3DFF9_GLAL2</name>
<feature type="compositionally biased region" description="Polar residues" evidence="1">
    <location>
        <begin position="149"/>
        <end position="158"/>
    </location>
</feature>
<feature type="region of interest" description="Disordered" evidence="1">
    <location>
        <begin position="1"/>
        <end position="109"/>
    </location>
</feature>